<dbReference type="PANTHER" id="PTHR34987:SF6">
    <property type="entry name" value="ALPHA-L-RHAMNOSIDASE SIX-HAIRPIN GLYCOSIDASE DOMAIN-CONTAINING PROTEIN"/>
    <property type="match status" value="1"/>
</dbReference>
<dbReference type="Gene3D" id="2.60.420.10">
    <property type="entry name" value="Maltose phosphorylase, domain 3"/>
    <property type="match status" value="1"/>
</dbReference>
<dbReference type="Gene3D" id="1.50.10.10">
    <property type="match status" value="1"/>
</dbReference>
<keyword evidence="4" id="KW-1185">Reference proteome</keyword>
<comment type="caution">
    <text evidence="3">The sequence shown here is derived from an EMBL/GenBank/DDBJ whole genome shotgun (WGS) entry which is preliminary data.</text>
</comment>
<evidence type="ECO:0000313" key="3">
    <source>
        <dbReference type="EMBL" id="MFD1185870.1"/>
    </source>
</evidence>
<proteinExistence type="predicted"/>
<evidence type="ECO:0000313" key="4">
    <source>
        <dbReference type="Proteomes" id="UP001597094"/>
    </source>
</evidence>
<feature type="signal peptide" evidence="1">
    <location>
        <begin position="1"/>
        <end position="26"/>
    </location>
</feature>
<feature type="chain" id="PRO_5045339642" evidence="1">
    <location>
        <begin position="27"/>
        <end position="902"/>
    </location>
</feature>
<dbReference type="Pfam" id="PF17389">
    <property type="entry name" value="Bac_rhamnosid6H"/>
    <property type="match status" value="1"/>
</dbReference>
<evidence type="ECO:0000259" key="2">
    <source>
        <dbReference type="PROSITE" id="PS51175"/>
    </source>
</evidence>
<dbReference type="EMBL" id="JBHTLD010000040">
    <property type="protein sequence ID" value="MFD1185870.1"/>
    <property type="molecule type" value="Genomic_DNA"/>
</dbReference>
<dbReference type="InterPro" id="IPR008928">
    <property type="entry name" value="6-hairpin_glycosidase_sf"/>
</dbReference>
<name>A0ABW3SQT0_9BACT</name>
<dbReference type="SUPFAM" id="SSF49785">
    <property type="entry name" value="Galactose-binding domain-like"/>
    <property type="match status" value="1"/>
</dbReference>
<dbReference type="InterPro" id="IPR012341">
    <property type="entry name" value="6hp_glycosidase-like_sf"/>
</dbReference>
<organism evidence="3 4">
    <name type="scientific">Pontibacter rugosus</name>
    <dbReference type="NCBI Taxonomy" id="1745966"/>
    <lineage>
        <taxon>Bacteria</taxon>
        <taxon>Pseudomonadati</taxon>
        <taxon>Bacteroidota</taxon>
        <taxon>Cytophagia</taxon>
        <taxon>Cytophagales</taxon>
        <taxon>Hymenobacteraceae</taxon>
        <taxon>Pontibacter</taxon>
    </lineage>
</organism>
<dbReference type="SUPFAM" id="SSF48208">
    <property type="entry name" value="Six-hairpin glycosidases"/>
    <property type="match status" value="1"/>
</dbReference>
<dbReference type="Proteomes" id="UP001597094">
    <property type="component" value="Unassembled WGS sequence"/>
</dbReference>
<keyword evidence="1" id="KW-0732">Signal</keyword>
<keyword evidence="3" id="KW-0326">Glycosidase</keyword>
<dbReference type="RefSeq" id="WP_377524321.1">
    <property type="nucleotide sequence ID" value="NZ_JBHTLD010000040.1"/>
</dbReference>
<feature type="domain" description="CBM6" evidence="2">
    <location>
        <begin position="763"/>
        <end position="899"/>
    </location>
</feature>
<evidence type="ECO:0000256" key="1">
    <source>
        <dbReference type="SAM" id="SignalP"/>
    </source>
</evidence>
<protein>
    <submittedName>
        <fullName evidence="3">Trehalase family glycosidase</fullName>
    </submittedName>
</protein>
<dbReference type="GO" id="GO:0016798">
    <property type="term" value="F:hydrolase activity, acting on glycosyl bonds"/>
    <property type="evidence" value="ECO:0007669"/>
    <property type="project" value="UniProtKB-KW"/>
</dbReference>
<dbReference type="InterPro" id="IPR008979">
    <property type="entry name" value="Galactose-bd-like_sf"/>
</dbReference>
<sequence>MKSIPLKSSILFALLAVSACQTQKPAATAKKATATPIWQSEAYTIYPDSVVQGAHVARVISRTELTSNYQSPANQFQSPGITFKFAINGRDNEMKSGVDHYFNCIGGNCQTPVITFGQQFKDTAEVPADTYLSQNAAMTVRLDMRPVLQAFEKQGFYTSPTGDKIFKEDFKGVYIAGNTDPLSWDFDNLGGNKSLELTDPDGDGVYEITLNLNASREEKLTAQQWKMSRDVAAFPQYNSDYPIADAMYNLALEEMINAVEPDSTLRTGKEWAGVWTRDISYSIILSMAQLQPQVSKYSLMRKVKDGRIVQDTGTGGAYPVSTDRMIWAVAAWEVYKATGDEQWLSDTYQIIKKSLEEDYKNAHNLETGLVRGESSFLDWREQTYPRWMQPADIYASENLGTNAVHYQANRVAAQMAELLNDKSAATKFKEVAARIKQSINEHLWQQEKGYYGQYLYGRNYKILSPRAEALGEALTVIFGVADEERSKAIAANTPVTDFGTPNIYPQIPGIPPYHNNGIWPFVQSYWSLAVAKAGNEKALMESISAIYRPEALFLTNKENFVAANGDYAGTQVNSSNMLWSLSGSLSMVYKVLFGMDFQVDKLLLNPLVPKAFAGNHKLTNYTYRKAVLNIEMSGHGNQINSITMDGKPMEKPEIPAGLTGTHSINIELANNEVGGEVNHTIDYTSPETPKVAYTSGELTWPAVEGAVAYQVTKNGAPLEKTQSTSFAVNAGAYAEYMVLALDKEGVSSFGSEPVVVVADKYKSVYELEKSAPKANLPYRDYSGNGFVEISKKKNTSIKIEVTVPEDGSYALDFRYANGNGPINTENKAAIRTLKADGKFAGTIVLPQRGTDEWSNWGYTNAVEVPLKKGRHTISLSFEPHNENMNGEINQAMVDLMRVVKLK</sequence>
<dbReference type="PANTHER" id="PTHR34987">
    <property type="entry name" value="C, PUTATIVE (AFU_ORTHOLOGUE AFUA_3G02880)-RELATED"/>
    <property type="match status" value="1"/>
</dbReference>
<dbReference type="InterPro" id="IPR005084">
    <property type="entry name" value="CBM6"/>
</dbReference>
<dbReference type="PROSITE" id="PS51257">
    <property type="entry name" value="PROKAR_LIPOPROTEIN"/>
    <property type="match status" value="1"/>
</dbReference>
<dbReference type="PROSITE" id="PS51175">
    <property type="entry name" value="CBM6"/>
    <property type="match status" value="1"/>
</dbReference>
<dbReference type="Gene3D" id="2.60.120.260">
    <property type="entry name" value="Galactose-binding domain-like"/>
    <property type="match status" value="1"/>
</dbReference>
<reference evidence="4" key="1">
    <citation type="journal article" date="2019" name="Int. J. Syst. Evol. Microbiol.">
        <title>The Global Catalogue of Microorganisms (GCM) 10K type strain sequencing project: providing services to taxonomists for standard genome sequencing and annotation.</title>
        <authorList>
            <consortium name="The Broad Institute Genomics Platform"/>
            <consortium name="The Broad Institute Genome Sequencing Center for Infectious Disease"/>
            <person name="Wu L."/>
            <person name="Ma J."/>
        </authorList>
    </citation>
    <scope>NUCLEOTIDE SEQUENCE [LARGE SCALE GENOMIC DNA]</scope>
    <source>
        <strain evidence="4">JCM 31319</strain>
    </source>
</reference>
<accession>A0ABW3SQT0</accession>
<gene>
    <name evidence="3" type="ORF">ACFQ2O_06600</name>
</gene>
<dbReference type="InterPro" id="IPR035396">
    <property type="entry name" value="Bac_rhamnosid6H"/>
</dbReference>
<keyword evidence="3" id="KW-0378">Hydrolase</keyword>